<dbReference type="Proteomes" id="UP000502533">
    <property type="component" value="Chromosome"/>
</dbReference>
<gene>
    <name evidence="5" type="ORF">GWK63_08645</name>
</gene>
<evidence type="ECO:0000313" key="5">
    <source>
        <dbReference type="EMBL" id="QIP35522.1"/>
    </source>
</evidence>
<evidence type="ECO:0000313" key="6">
    <source>
        <dbReference type="Proteomes" id="UP000502533"/>
    </source>
</evidence>
<dbReference type="PANTHER" id="PTHR43362">
    <property type="entry name" value="MANNITOL DEHYDROGENASE DSF1-RELATED"/>
    <property type="match status" value="1"/>
</dbReference>
<dbReference type="PRINTS" id="PR00084">
    <property type="entry name" value="MTLDHDRGNASE"/>
</dbReference>
<dbReference type="Gene3D" id="3.40.50.720">
    <property type="entry name" value="NAD(P)-binding Rossmann-like Domain"/>
    <property type="match status" value="1"/>
</dbReference>
<dbReference type="GO" id="GO:0016616">
    <property type="term" value="F:oxidoreductase activity, acting on the CH-OH group of donors, NAD or NADP as acceptor"/>
    <property type="evidence" value="ECO:0007669"/>
    <property type="project" value="TreeGrafter"/>
</dbReference>
<dbReference type="InterPro" id="IPR023027">
    <property type="entry name" value="Mannitol_DH_CS"/>
</dbReference>
<reference evidence="5 6" key="1">
    <citation type="submission" date="2020-03" db="EMBL/GenBank/DDBJ databases">
        <title>Isolation of cellulose-producing strains, genome characterization and application of the synthesized cellulose films as an economical and sustainable material for piezoelectric sensor construction.</title>
        <authorList>
            <person name="Mangayil R.K."/>
        </authorList>
    </citation>
    <scope>NUCLEOTIDE SEQUENCE [LARGE SCALE GENOMIC DNA]</scope>
    <source>
        <strain evidence="5 6">ENS 9a1a</strain>
    </source>
</reference>
<keyword evidence="2" id="KW-0520">NAD</keyword>
<dbReference type="InterPro" id="IPR013328">
    <property type="entry name" value="6PGD_dom2"/>
</dbReference>
<dbReference type="AlphaFoldDB" id="A0A858JJ91"/>
<evidence type="ECO:0000256" key="1">
    <source>
        <dbReference type="ARBA" id="ARBA00023002"/>
    </source>
</evidence>
<dbReference type="Gene3D" id="1.10.1040.10">
    <property type="entry name" value="N-(1-d-carboxylethyl)-l-norvaline Dehydrogenase, domain 2"/>
    <property type="match status" value="1"/>
</dbReference>
<name>A0A858JJ91_9PROT</name>
<dbReference type="InterPro" id="IPR008927">
    <property type="entry name" value="6-PGluconate_DH-like_C_sf"/>
</dbReference>
<dbReference type="GO" id="GO:0019594">
    <property type="term" value="P:mannitol metabolic process"/>
    <property type="evidence" value="ECO:0007669"/>
    <property type="project" value="InterPro"/>
</dbReference>
<dbReference type="PROSITE" id="PS00974">
    <property type="entry name" value="MANNITOL_DHGENASE"/>
    <property type="match status" value="1"/>
</dbReference>
<dbReference type="EMBL" id="CP050139">
    <property type="protein sequence ID" value="QIP35522.1"/>
    <property type="molecule type" value="Genomic_DNA"/>
</dbReference>
<feature type="domain" description="Mannitol dehydrogenase N-terminal" evidence="3">
    <location>
        <begin position="31"/>
        <end position="281"/>
    </location>
</feature>
<evidence type="ECO:0000259" key="3">
    <source>
        <dbReference type="Pfam" id="PF01232"/>
    </source>
</evidence>
<dbReference type="InterPro" id="IPR013118">
    <property type="entry name" value="Mannitol_DH_C"/>
</dbReference>
<dbReference type="Pfam" id="PF01232">
    <property type="entry name" value="Mannitol_dh"/>
    <property type="match status" value="1"/>
</dbReference>
<evidence type="ECO:0000256" key="2">
    <source>
        <dbReference type="ARBA" id="ARBA00023027"/>
    </source>
</evidence>
<dbReference type="SUPFAM" id="SSF48179">
    <property type="entry name" value="6-phosphogluconate dehydrogenase C-terminal domain-like"/>
    <property type="match status" value="1"/>
</dbReference>
<keyword evidence="1" id="KW-0560">Oxidoreductase</keyword>
<dbReference type="InterPro" id="IPR050988">
    <property type="entry name" value="Mannitol_DH/Oxidoreductase"/>
</dbReference>
<proteinExistence type="predicted"/>
<keyword evidence="6" id="KW-1185">Reference proteome</keyword>
<feature type="domain" description="Mannitol dehydrogenase C-terminal" evidence="4">
    <location>
        <begin position="290"/>
        <end position="472"/>
    </location>
</feature>
<evidence type="ECO:0000259" key="4">
    <source>
        <dbReference type="Pfam" id="PF08125"/>
    </source>
</evidence>
<dbReference type="SUPFAM" id="SSF51735">
    <property type="entry name" value="NAD(P)-binding Rossmann-fold domains"/>
    <property type="match status" value="1"/>
</dbReference>
<organism evidence="5 6">
    <name type="scientific">Komagataeibacter rhaeticus</name>
    <dbReference type="NCBI Taxonomy" id="215221"/>
    <lineage>
        <taxon>Bacteria</taxon>
        <taxon>Pseudomonadati</taxon>
        <taxon>Pseudomonadota</taxon>
        <taxon>Alphaproteobacteria</taxon>
        <taxon>Acetobacterales</taxon>
        <taxon>Acetobacteraceae</taxon>
        <taxon>Komagataeibacter</taxon>
    </lineage>
</organism>
<dbReference type="KEGG" id="kre:GWK63_08645"/>
<dbReference type="InterPro" id="IPR013131">
    <property type="entry name" value="Mannitol_DH_N"/>
</dbReference>
<dbReference type="InterPro" id="IPR000669">
    <property type="entry name" value="Mannitol_DH"/>
</dbReference>
<dbReference type="PANTHER" id="PTHR43362:SF1">
    <property type="entry name" value="MANNITOL DEHYDROGENASE 2-RELATED"/>
    <property type="match status" value="1"/>
</dbReference>
<dbReference type="InterPro" id="IPR036291">
    <property type="entry name" value="NAD(P)-bd_dom_sf"/>
</dbReference>
<dbReference type="Pfam" id="PF08125">
    <property type="entry name" value="Mannitol_dh_C"/>
    <property type="match status" value="1"/>
</dbReference>
<protein>
    <submittedName>
        <fullName evidence="5">Mannitol dehydrogenase family protein</fullName>
    </submittedName>
</protein>
<accession>A0A858JJ91</accession>
<sequence>MVMTILNTASLPHLPPAIVVPAYDRGRVTPGIAHISVGNFHRAHQAVYMDRVLARPGQSGWGILGIGLMENPHEAAKAQDMAAQDCLYSLTECAPDAPNVVRVIGSITQYMYAPADRAATIARLADPAIRIVSMTVTEGGYYVDENGVFPIDHPVIAEDLKRDVPHTVFGLLTEALRQRRESGAGPFTILSCDNLPQNGHVARTAFLGWARAKDAGLAQWIEANVTFPCTMVDRITPAVHAEDVRRLDAESGLDDRIPVFCEDFIQWVVEDRFCAGRPELEAVGVQFTDNVQPYEEVKLHMLNASHSLLGLSGVLSGYRVVSEIMADLNEVTLVEQYLGYDAEPLLSAPPGMALSEYGRRLLHRFRNRAISDQLLRIASDSTSKLPMFIRSTAMGVIAHHRPVARIAFVVACYAEYLRGHDDRGETYVIVEPHLTEEDRILAASSRLEDALGMSALAGWGLAEHPAFVQAYVALRQSIRAHGTRATLATVISAGK</sequence>